<feature type="transmembrane region" description="Helical" evidence="4">
    <location>
        <begin position="351"/>
        <end position="371"/>
    </location>
</feature>
<keyword evidence="1 4" id="KW-0812">Transmembrane</keyword>
<dbReference type="GO" id="GO:0022857">
    <property type="term" value="F:transmembrane transporter activity"/>
    <property type="evidence" value="ECO:0007669"/>
    <property type="project" value="InterPro"/>
</dbReference>
<feature type="transmembrane region" description="Helical" evidence="4">
    <location>
        <begin position="261"/>
        <end position="280"/>
    </location>
</feature>
<sequence>MQQPVEITDPLQNVTAVQSISPRLRWLMAVGCGASVANIYYCQPLLGAFSRYFHVSEATAGNINIFTQIGYGLGMLFILPLGDKISRRRLILALFLLSALVLGITGLVTRVWMLDVCSVGIGLLSVSCHVLIPYGAHLSSDTERGKTIGALLGGLLVGILVSRTLSGWIGQYLGWRWVYETAALGMLGICLLLWLQLPDEQPAFQGSYIHLLRSVWELWRQHRVVRQSAWIGATLFGAISAFWATMAFFLEAPPYQYPLSWIGVFGLVGAGGAMAAPLVGRITDRKSPLLTIQVGILLVILGYLTLFFASLHIALVVIGVILLDVGLQAAHVSNQARNYAILPHARTRLNTIYMTAFFGGGTLGSVAGNIMWNHFRWTGVCMAGLLMAMLSWLAIASFHKQKNNQLISS</sequence>
<dbReference type="PANTHER" id="PTHR42910">
    <property type="entry name" value="TRANSPORTER SCO4007-RELATED"/>
    <property type="match status" value="1"/>
</dbReference>
<name>A0A1I7NG15_9BACT</name>
<accession>A0A1I7NG15</accession>
<feature type="transmembrane region" description="Helical" evidence="4">
    <location>
        <begin position="119"/>
        <end position="136"/>
    </location>
</feature>
<evidence type="ECO:0000313" key="6">
    <source>
        <dbReference type="EMBL" id="SFV33595.1"/>
    </source>
</evidence>
<dbReference type="InterPro" id="IPR011701">
    <property type="entry name" value="MFS"/>
</dbReference>
<feature type="transmembrane region" description="Helical" evidence="4">
    <location>
        <begin position="311"/>
        <end position="330"/>
    </location>
</feature>
<proteinExistence type="predicted"/>
<reference evidence="7" key="1">
    <citation type="submission" date="2016-10" db="EMBL/GenBank/DDBJ databases">
        <authorList>
            <person name="Varghese N."/>
            <person name="Submissions S."/>
        </authorList>
    </citation>
    <scope>NUCLEOTIDE SEQUENCE [LARGE SCALE GENOMIC DNA]</scope>
    <source>
        <strain evidence="7">DSM 14807</strain>
    </source>
</reference>
<evidence type="ECO:0000259" key="5">
    <source>
        <dbReference type="PROSITE" id="PS50850"/>
    </source>
</evidence>
<dbReference type="STRING" id="1393122.SAMN05660895_1755"/>
<evidence type="ECO:0000256" key="2">
    <source>
        <dbReference type="ARBA" id="ARBA00022989"/>
    </source>
</evidence>
<feature type="transmembrane region" description="Helical" evidence="4">
    <location>
        <begin position="91"/>
        <end position="113"/>
    </location>
</feature>
<dbReference type="Gene3D" id="1.20.1250.20">
    <property type="entry name" value="MFS general substrate transporter like domains"/>
    <property type="match status" value="1"/>
</dbReference>
<feature type="transmembrane region" description="Helical" evidence="4">
    <location>
        <begin position="287"/>
        <end position="305"/>
    </location>
</feature>
<feature type="domain" description="Major facilitator superfamily (MFS) profile" evidence="5">
    <location>
        <begin position="1"/>
        <end position="403"/>
    </location>
</feature>
<feature type="transmembrane region" description="Helical" evidence="4">
    <location>
        <begin position="148"/>
        <end position="165"/>
    </location>
</feature>
<dbReference type="Pfam" id="PF07690">
    <property type="entry name" value="MFS_1"/>
    <property type="match status" value="1"/>
</dbReference>
<dbReference type="EMBL" id="FPCJ01000001">
    <property type="protein sequence ID" value="SFV33595.1"/>
    <property type="molecule type" value="Genomic_DNA"/>
</dbReference>
<protein>
    <submittedName>
        <fullName evidence="6">Predicted arabinose efflux permease, MFS family</fullName>
    </submittedName>
</protein>
<evidence type="ECO:0000256" key="3">
    <source>
        <dbReference type="ARBA" id="ARBA00023136"/>
    </source>
</evidence>
<keyword evidence="2 4" id="KW-1133">Transmembrane helix</keyword>
<dbReference type="SUPFAM" id="SSF103473">
    <property type="entry name" value="MFS general substrate transporter"/>
    <property type="match status" value="1"/>
</dbReference>
<dbReference type="RefSeq" id="WP_092459874.1">
    <property type="nucleotide sequence ID" value="NZ_FPCJ01000001.1"/>
</dbReference>
<evidence type="ECO:0000256" key="1">
    <source>
        <dbReference type="ARBA" id="ARBA00022692"/>
    </source>
</evidence>
<dbReference type="PANTHER" id="PTHR42910:SF1">
    <property type="entry name" value="MAJOR FACILITATOR SUPERFAMILY (MFS) PROFILE DOMAIN-CONTAINING PROTEIN"/>
    <property type="match status" value="1"/>
</dbReference>
<organism evidence="6 7">
    <name type="scientific">Thermoflavifilum thermophilum</name>
    <dbReference type="NCBI Taxonomy" id="1393122"/>
    <lineage>
        <taxon>Bacteria</taxon>
        <taxon>Pseudomonadati</taxon>
        <taxon>Bacteroidota</taxon>
        <taxon>Chitinophagia</taxon>
        <taxon>Chitinophagales</taxon>
        <taxon>Chitinophagaceae</taxon>
        <taxon>Thermoflavifilum</taxon>
    </lineage>
</organism>
<dbReference type="PROSITE" id="PS50850">
    <property type="entry name" value="MFS"/>
    <property type="match status" value="1"/>
</dbReference>
<dbReference type="InterPro" id="IPR036259">
    <property type="entry name" value="MFS_trans_sf"/>
</dbReference>
<feature type="transmembrane region" description="Helical" evidence="4">
    <location>
        <begin position="24"/>
        <end position="41"/>
    </location>
</feature>
<feature type="transmembrane region" description="Helical" evidence="4">
    <location>
        <begin position="377"/>
        <end position="398"/>
    </location>
</feature>
<dbReference type="OrthoDB" id="9815356at2"/>
<feature type="transmembrane region" description="Helical" evidence="4">
    <location>
        <begin position="177"/>
        <end position="195"/>
    </location>
</feature>
<dbReference type="AlphaFoldDB" id="A0A1I7NG15"/>
<feature type="transmembrane region" description="Helical" evidence="4">
    <location>
        <begin position="61"/>
        <end position="79"/>
    </location>
</feature>
<keyword evidence="3 4" id="KW-0472">Membrane</keyword>
<evidence type="ECO:0000256" key="4">
    <source>
        <dbReference type="SAM" id="Phobius"/>
    </source>
</evidence>
<feature type="transmembrane region" description="Helical" evidence="4">
    <location>
        <begin position="229"/>
        <end position="249"/>
    </location>
</feature>
<keyword evidence="7" id="KW-1185">Reference proteome</keyword>
<dbReference type="InterPro" id="IPR020846">
    <property type="entry name" value="MFS_dom"/>
</dbReference>
<gene>
    <name evidence="6" type="ORF">SAMN05660895_1755</name>
</gene>
<dbReference type="Proteomes" id="UP000199537">
    <property type="component" value="Unassembled WGS sequence"/>
</dbReference>
<evidence type="ECO:0000313" key="7">
    <source>
        <dbReference type="Proteomes" id="UP000199537"/>
    </source>
</evidence>
<dbReference type="CDD" id="cd17324">
    <property type="entry name" value="MFS_NepI_like"/>
    <property type="match status" value="1"/>
</dbReference>